<dbReference type="NCBIfam" id="TIGR03084">
    <property type="entry name" value="TIGR03084 family metal-binding protein"/>
    <property type="match status" value="1"/>
</dbReference>
<evidence type="ECO:0000259" key="1">
    <source>
        <dbReference type="Pfam" id="PF08608"/>
    </source>
</evidence>
<dbReference type="Proteomes" id="UP000554054">
    <property type="component" value="Unassembled WGS sequence"/>
</dbReference>
<dbReference type="SUPFAM" id="SSF109854">
    <property type="entry name" value="DinB/YfiT-like putative metalloenzymes"/>
    <property type="match status" value="1"/>
</dbReference>
<evidence type="ECO:0000313" key="4">
    <source>
        <dbReference type="Proteomes" id="UP000554054"/>
    </source>
</evidence>
<gene>
    <name evidence="3" type="ORF">BJY20_000394</name>
</gene>
<dbReference type="InterPro" id="IPR024344">
    <property type="entry name" value="MDMPI_metal-binding"/>
</dbReference>
<dbReference type="Pfam" id="PF08608">
    <property type="entry name" value="Wyosine_form"/>
    <property type="match status" value="1"/>
</dbReference>
<dbReference type="InterPro" id="IPR017518">
    <property type="entry name" value="CHP03084"/>
</dbReference>
<dbReference type="NCBIfam" id="TIGR03083">
    <property type="entry name" value="maleylpyruvate isomerase family mycothiol-dependent enzyme"/>
    <property type="match status" value="1"/>
</dbReference>
<dbReference type="EMBL" id="JACCAE010000001">
    <property type="protein sequence ID" value="NYF97002.1"/>
    <property type="molecule type" value="Genomic_DNA"/>
</dbReference>
<feature type="domain" description="Mycothiol-dependent maleylpyruvate isomerase metal-binding" evidence="2">
    <location>
        <begin position="9"/>
        <end position="144"/>
    </location>
</feature>
<feature type="domain" description="tRNA wybutosine-synthesis" evidence="1">
    <location>
        <begin position="180"/>
        <end position="233"/>
    </location>
</feature>
<keyword evidence="4" id="KW-1185">Reference proteome</keyword>
<reference evidence="3 4" key="1">
    <citation type="submission" date="2020-07" db="EMBL/GenBank/DDBJ databases">
        <title>Sequencing the genomes of 1000 actinobacteria strains.</title>
        <authorList>
            <person name="Klenk H.-P."/>
        </authorList>
    </citation>
    <scope>NUCLEOTIDE SEQUENCE [LARGE SCALE GENOMIC DNA]</scope>
    <source>
        <strain evidence="3 4">DSM 26154</strain>
    </source>
</reference>
<organism evidence="3 4">
    <name type="scientific">Janibacter cremeus</name>
    <dbReference type="NCBI Taxonomy" id="1285192"/>
    <lineage>
        <taxon>Bacteria</taxon>
        <taxon>Bacillati</taxon>
        <taxon>Actinomycetota</taxon>
        <taxon>Actinomycetes</taxon>
        <taxon>Micrococcales</taxon>
        <taxon>Intrasporangiaceae</taxon>
        <taxon>Janibacter</taxon>
    </lineage>
</organism>
<evidence type="ECO:0000259" key="2">
    <source>
        <dbReference type="Pfam" id="PF11716"/>
    </source>
</evidence>
<dbReference type="InterPro" id="IPR013917">
    <property type="entry name" value="tRNA_wybutosine-synth"/>
</dbReference>
<name>A0A852VIV5_9MICO</name>
<sequence length="257" mass="27930">MSDTVDSFLDECADLDALVADLDEPTWARATPAEGWTIAHQIAHLAWTDEIAAVAATDPQGFAAEVEIAMQDPMGHVDTRTQEGAVATPAQVLARWRAGRERLAHVLRGAPADTKLPWFGPPMSPRSMATARLMETWAHGQDVADALGVTRTPTARLRDICHLGVRTRDFAYLINDRTPPAQPFHVELTGPDGELWTWGDEDGERSADRVTGSAQDFCLVVTQRREVEETDVVATGDAKAWLAIAQAFAGAPRGARQ</sequence>
<dbReference type="AlphaFoldDB" id="A0A852VIV5"/>
<dbReference type="GO" id="GO:0046872">
    <property type="term" value="F:metal ion binding"/>
    <property type="evidence" value="ECO:0007669"/>
    <property type="project" value="InterPro"/>
</dbReference>
<comment type="caution">
    <text evidence="3">The sequence shown here is derived from an EMBL/GenBank/DDBJ whole genome shotgun (WGS) entry which is preliminary data.</text>
</comment>
<dbReference type="Gene3D" id="1.20.120.450">
    <property type="entry name" value="dinb family like domain"/>
    <property type="match status" value="1"/>
</dbReference>
<dbReference type="InterPro" id="IPR034660">
    <property type="entry name" value="DinB/YfiT-like"/>
</dbReference>
<accession>A0A852VIV5</accession>
<proteinExistence type="predicted"/>
<dbReference type="RefSeq" id="WP_185989990.1">
    <property type="nucleotide sequence ID" value="NZ_JACCAE010000001.1"/>
</dbReference>
<protein>
    <submittedName>
        <fullName evidence="3">Uncharacterized protein (TIGR03084 family)</fullName>
    </submittedName>
</protein>
<evidence type="ECO:0000313" key="3">
    <source>
        <dbReference type="EMBL" id="NYF97002.1"/>
    </source>
</evidence>
<dbReference type="InterPro" id="IPR017517">
    <property type="entry name" value="Maleyloyr_isom"/>
</dbReference>
<dbReference type="Pfam" id="PF11716">
    <property type="entry name" value="MDMPI_N"/>
    <property type="match status" value="1"/>
</dbReference>